<proteinExistence type="predicted"/>
<dbReference type="Pfam" id="PF00462">
    <property type="entry name" value="Glutaredoxin"/>
    <property type="match status" value="1"/>
</dbReference>
<protein>
    <recommendedName>
        <fullName evidence="1">Glutaredoxin domain-containing protein</fullName>
    </recommendedName>
</protein>
<organism evidence="2 3">
    <name type="scientific">Latilactobacillus curvatus</name>
    <name type="common">Lactobacillus curvatus</name>
    <dbReference type="NCBI Taxonomy" id="28038"/>
    <lineage>
        <taxon>Bacteria</taxon>
        <taxon>Bacillati</taxon>
        <taxon>Bacillota</taxon>
        <taxon>Bacilli</taxon>
        <taxon>Lactobacillales</taxon>
        <taxon>Lactobacillaceae</taxon>
        <taxon>Latilactobacillus</taxon>
    </lineage>
</organism>
<feature type="domain" description="Glutaredoxin" evidence="1">
    <location>
        <begin position="2"/>
        <end position="36"/>
    </location>
</feature>
<reference evidence="2 3" key="1">
    <citation type="submission" date="2018-07" db="EMBL/GenBank/DDBJ databases">
        <title>Lactobacillus curvatus genome sequence.</title>
        <authorList>
            <person name="Prechtl R."/>
        </authorList>
    </citation>
    <scope>NUCLEOTIDE SEQUENCE [LARGE SCALE GENOMIC DNA]</scope>
    <source>
        <strain evidence="2 3">TMW 1.1928</strain>
    </source>
</reference>
<dbReference type="Proteomes" id="UP000257607">
    <property type="component" value="Chromosome"/>
</dbReference>
<dbReference type="InterPro" id="IPR002109">
    <property type="entry name" value="Glutaredoxin"/>
</dbReference>
<evidence type="ECO:0000259" key="1">
    <source>
        <dbReference type="Pfam" id="PF00462"/>
    </source>
</evidence>
<name>A0A385ABH5_LATCU</name>
<accession>A0A385ABH5</accession>
<dbReference type="Gene3D" id="3.40.30.10">
    <property type="entry name" value="Glutaredoxin"/>
    <property type="match status" value="1"/>
</dbReference>
<gene>
    <name evidence="2" type="ORF">DT351_00735</name>
</gene>
<evidence type="ECO:0000313" key="2">
    <source>
        <dbReference type="EMBL" id="AXN34989.1"/>
    </source>
</evidence>
<dbReference type="InterPro" id="IPR036249">
    <property type="entry name" value="Thioredoxin-like_sf"/>
</dbReference>
<evidence type="ECO:0000313" key="3">
    <source>
        <dbReference type="Proteomes" id="UP000257607"/>
    </source>
</evidence>
<dbReference type="RefSeq" id="WP_116843365.1">
    <property type="nucleotide sequence ID" value="NZ_CP015494.1"/>
</dbReference>
<dbReference type="SUPFAM" id="SSF52833">
    <property type="entry name" value="Thioredoxin-like"/>
    <property type="match status" value="1"/>
</dbReference>
<sequence length="39" mass="4745">MIMMYTQSGCHSCMTSRRWFNKHGIRFQEKNFSKHPPKL</sequence>
<dbReference type="AlphaFoldDB" id="A0A385ABH5"/>
<dbReference type="EMBL" id="CP031003">
    <property type="protein sequence ID" value="AXN34989.1"/>
    <property type="molecule type" value="Genomic_DNA"/>
</dbReference>